<dbReference type="HAMAP" id="MF_00178">
    <property type="entry name" value="Lumazine_synth"/>
    <property type="match status" value="1"/>
</dbReference>
<feature type="binding site" evidence="7">
    <location>
        <position position="25"/>
    </location>
    <ligand>
        <name>5-amino-6-(D-ribitylamino)uracil</name>
        <dbReference type="ChEBI" id="CHEBI:15934"/>
    </ligand>
</feature>
<dbReference type="GO" id="GO:0000906">
    <property type="term" value="F:6,7-dimethyl-8-ribityllumazine synthase activity"/>
    <property type="evidence" value="ECO:0007669"/>
    <property type="project" value="UniProtKB-UniRule"/>
</dbReference>
<protein>
    <recommendedName>
        <fullName evidence="3 7">6,7-dimethyl-8-ribityllumazine synthase</fullName>
        <shortName evidence="7">DMRL synthase</shortName>
        <shortName evidence="7">LS</shortName>
        <shortName evidence="7">Lumazine synthase</shortName>
        <ecNumber evidence="3 7">2.5.1.78</ecNumber>
    </recommendedName>
</protein>
<keyword evidence="4 7" id="KW-0686">Riboflavin biosynthesis</keyword>
<comment type="function">
    <text evidence="7">Catalyzes the formation of 6,7-dimethyl-8-ribityllumazine by condensation of 5-amino-6-(D-ribitylamino)uracil with 3,4-dihydroxy-2-butanone 4-phosphate. This is the penultimate step in the biosynthesis of riboflavin.</text>
</comment>
<dbReference type="AlphaFoldDB" id="A0A916T7J5"/>
<dbReference type="GO" id="GO:0009231">
    <property type="term" value="P:riboflavin biosynthetic process"/>
    <property type="evidence" value="ECO:0007669"/>
    <property type="project" value="UniProtKB-UniRule"/>
</dbReference>
<comment type="caution">
    <text evidence="8">The sequence shown here is derived from an EMBL/GenBank/DDBJ whole genome shotgun (WGS) entry which is preliminary data.</text>
</comment>
<dbReference type="GO" id="GO:0009349">
    <property type="term" value="C:riboflavin synthase complex"/>
    <property type="evidence" value="ECO:0007669"/>
    <property type="project" value="UniProtKB-UniRule"/>
</dbReference>
<feature type="binding site" evidence="7">
    <location>
        <position position="126"/>
    </location>
    <ligand>
        <name>(2S)-2-hydroxy-3-oxobutyl phosphate</name>
        <dbReference type="ChEBI" id="CHEBI:58830"/>
    </ligand>
</feature>
<comment type="pathway">
    <text evidence="1 7">Cofactor biosynthesis; riboflavin biosynthesis; riboflavin from 2-hydroxy-3-oxobutyl phosphate and 5-amino-6-(D-ribitylamino)uracil: step 1/2.</text>
</comment>
<dbReference type="CDD" id="cd09209">
    <property type="entry name" value="Lumazine_synthase-I"/>
    <property type="match status" value="1"/>
</dbReference>
<feature type="binding site" evidence="7">
    <location>
        <position position="112"/>
    </location>
    <ligand>
        <name>5-amino-6-(D-ribitylamino)uracil</name>
        <dbReference type="ChEBI" id="CHEBI:15934"/>
    </ligand>
</feature>
<reference evidence="8" key="2">
    <citation type="submission" date="2020-09" db="EMBL/GenBank/DDBJ databases">
        <authorList>
            <person name="Sun Q."/>
            <person name="Zhou Y."/>
        </authorList>
    </citation>
    <scope>NUCLEOTIDE SEQUENCE</scope>
    <source>
        <strain evidence="8">CGMCC 1.15085</strain>
    </source>
</reference>
<comment type="similarity">
    <text evidence="2 7">Belongs to the DMRL synthase family.</text>
</comment>
<reference evidence="8" key="1">
    <citation type="journal article" date="2014" name="Int. J. Syst. Evol. Microbiol.">
        <title>Complete genome sequence of Corynebacterium casei LMG S-19264T (=DSM 44701T), isolated from a smear-ripened cheese.</title>
        <authorList>
            <consortium name="US DOE Joint Genome Institute (JGI-PGF)"/>
            <person name="Walter F."/>
            <person name="Albersmeier A."/>
            <person name="Kalinowski J."/>
            <person name="Ruckert C."/>
        </authorList>
    </citation>
    <scope>NUCLEOTIDE SEQUENCE</scope>
    <source>
        <strain evidence="8">CGMCC 1.15085</strain>
    </source>
</reference>
<dbReference type="Pfam" id="PF00885">
    <property type="entry name" value="DMRL_synthase"/>
    <property type="match status" value="1"/>
</dbReference>
<dbReference type="PANTHER" id="PTHR21058">
    <property type="entry name" value="6,7-DIMETHYL-8-RIBITYLLUMAZINE SYNTHASE DMRL SYNTHASE LUMAZINE SYNTHASE"/>
    <property type="match status" value="1"/>
</dbReference>
<organism evidence="8 9">
    <name type="scientific">Flexivirga endophytica</name>
    <dbReference type="NCBI Taxonomy" id="1849103"/>
    <lineage>
        <taxon>Bacteria</taxon>
        <taxon>Bacillati</taxon>
        <taxon>Actinomycetota</taxon>
        <taxon>Actinomycetes</taxon>
        <taxon>Micrococcales</taxon>
        <taxon>Dermacoccaceae</taxon>
        <taxon>Flexivirga</taxon>
    </lineage>
</organism>
<evidence type="ECO:0000313" key="9">
    <source>
        <dbReference type="Proteomes" id="UP000636793"/>
    </source>
</evidence>
<dbReference type="EMBL" id="BMHI01000004">
    <property type="protein sequence ID" value="GGB33200.1"/>
    <property type="molecule type" value="Genomic_DNA"/>
</dbReference>
<evidence type="ECO:0000256" key="5">
    <source>
        <dbReference type="ARBA" id="ARBA00022679"/>
    </source>
</evidence>
<dbReference type="InterPro" id="IPR036467">
    <property type="entry name" value="LS/RS_sf"/>
</dbReference>
<feature type="binding site" evidence="7">
    <location>
        <begin position="79"/>
        <end position="81"/>
    </location>
    <ligand>
        <name>5-amino-6-(D-ribitylamino)uracil</name>
        <dbReference type="ChEBI" id="CHEBI:15934"/>
    </ligand>
</feature>
<name>A0A916T7J5_9MICO</name>
<dbReference type="NCBIfam" id="TIGR00114">
    <property type="entry name" value="lumazine-synth"/>
    <property type="match status" value="1"/>
</dbReference>
<feature type="active site" description="Proton donor" evidence="7">
    <location>
        <position position="87"/>
    </location>
</feature>
<keyword evidence="5 7" id="KW-0808">Transferase</keyword>
<dbReference type="Proteomes" id="UP000636793">
    <property type="component" value="Unassembled WGS sequence"/>
</dbReference>
<accession>A0A916T7J5</accession>
<gene>
    <name evidence="7 8" type="primary">ribH</name>
    <name evidence="8" type="ORF">GCM10011492_24740</name>
</gene>
<proteinExistence type="inferred from homology"/>
<dbReference type="InterPro" id="IPR002180">
    <property type="entry name" value="LS/RS"/>
</dbReference>
<dbReference type="Gene3D" id="3.40.50.960">
    <property type="entry name" value="Lumazine/riboflavin synthase"/>
    <property type="match status" value="1"/>
</dbReference>
<evidence type="ECO:0000256" key="1">
    <source>
        <dbReference type="ARBA" id="ARBA00004917"/>
    </source>
</evidence>
<evidence type="ECO:0000256" key="2">
    <source>
        <dbReference type="ARBA" id="ARBA00007424"/>
    </source>
</evidence>
<dbReference type="RefSeq" id="WP_188837353.1">
    <property type="nucleotide sequence ID" value="NZ_BMHI01000004.1"/>
</dbReference>
<feature type="binding site" evidence="7">
    <location>
        <begin position="57"/>
        <end position="59"/>
    </location>
    <ligand>
        <name>5-amino-6-(D-ribitylamino)uracil</name>
        <dbReference type="ChEBI" id="CHEBI:15934"/>
    </ligand>
</feature>
<feature type="binding site" evidence="7">
    <location>
        <begin position="84"/>
        <end position="85"/>
    </location>
    <ligand>
        <name>(2S)-2-hydroxy-3-oxobutyl phosphate</name>
        <dbReference type="ChEBI" id="CHEBI:58830"/>
    </ligand>
</feature>
<dbReference type="EC" id="2.5.1.78" evidence="3 7"/>
<sequence>MSGHGAPETVADGSGLRVAIIAASWHEQVMGGLLDGARRGLAACGVTETAEVRVPGTFELSVACARLAPSYDALVALGVVIRGGTPHFDYVCSAATSGITDVTVRTGVPVGFGVLTCDDEQQALDRAGLPGSVEDKGFEAATAAVATAATLRAV</sequence>
<comment type="catalytic activity">
    <reaction evidence="6 7">
        <text>(2S)-2-hydroxy-3-oxobutyl phosphate + 5-amino-6-(D-ribitylamino)uracil = 6,7-dimethyl-8-(1-D-ribityl)lumazine + phosphate + 2 H2O + H(+)</text>
        <dbReference type="Rhea" id="RHEA:26152"/>
        <dbReference type="ChEBI" id="CHEBI:15377"/>
        <dbReference type="ChEBI" id="CHEBI:15378"/>
        <dbReference type="ChEBI" id="CHEBI:15934"/>
        <dbReference type="ChEBI" id="CHEBI:43474"/>
        <dbReference type="ChEBI" id="CHEBI:58201"/>
        <dbReference type="ChEBI" id="CHEBI:58830"/>
        <dbReference type="EC" id="2.5.1.78"/>
    </reaction>
</comment>
<evidence type="ECO:0000256" key="4">
    <source>
        <dbReference type="ARBA" id="ARBA00022619"/>
    </source>
</evidence>
<keyword evidence="9" id="KW-1185">Reference proteome</keyword>
<dbReference type="GO" id="GO:0005829">
    <property type="term" value="C:cytosol"/>
    <property type="evidence" value="ECO:0007669"/>
    <property type="project" value="TreeGrafter"/>
</dbReference>
<dbReference type="InterPro" id="IPR034964">
    <property type="entry name" value="LS"/>
</dbReference>
<dbReference type="SUPFAM" id="SSF52121">
    <property type="entry name" value="Lumazine synthase"/>
    <property type="match status" value="1"/>
</dbReference>
<evidence type="ECO:0000256" key="7">
    <source>
        <dbReference type="HAMAP-Rule" id="MF_00178"/>
    </source>
</evidence>
<evidence type="ECO:0000313" key="8">
    <source>
        <dbReference type="EMBL" id="GGB33200.1"/>
    </source>
</evidence>
<evidence type="ECO:0000256" key="3">
    <source>
        <dbReference type="ARBA" id="ARBA00012664"/>
    </source>
</evidence>
<dbReference type="PANTHER" id="PTHR21058:SF0">
    <property type="entry name" value="6,7-DIMETHYL-8-RIBITYLLUMAZINE SYNTHASE"/>
    <property type="match status" value="1"/>
</dbReference>
<evidence type="ECO:0000256" key="6">
    <source>
        <dbReference type="ARBA" id="ARBA00048785"/>
    </source>
</evidence>